<dbReference type="KEGG" id="mech:Q9L42_007530"/>
<keyword evidence="3" id="KW-0695">RNA-directed DNA polymerase</keyword>
<dbReference type="AlphaFoldDB" id="A0AAU7NY94"/>
<keyword evidence="4" id="KW-1185">Reference proteome</keyword>
<evidence type="ECO:0000313" key="4">
    <source>
        <dbReference type="Proteomes" id="UP001225378"/>
    </source>
</evidence>
<dbReference type="InterPro" id="IPR000477">
    <property type="entry name" value="RT_dom"/>
</dbReference>
<feature type="domain" description="Reverse transcriptase" evidence="2">
    <location>
        <begin position="1"/>
        <end position="116"/>
    </location>
</feature>
<evidence type="ECO:0000313" key="3">
    <source>
        <dbReference type="EMBL" id="XBS21967.1"/>
    </source>
</evidence>
<dbReference type="PANTHER" id="PTHR34047:SF8">
    <property type="entry name" value="PROTEIN YKFC"/>
    <property type="match status" value="1"/>
</dbReference>
<accession>A0AAU7NY94</accession>
<evidence type="ECO:0000259" key="2">
    <source>
        <dbReference type="PROSITE" id="PS50878"/>
    </source>
</evidence>
<dbReference type="Proteomes" id="UP001225378">
    <property type="component" value="Chromosome"/>
</dbReference>
<dbReference type="RefSeq" id="WP_305909053.1">
    <property type="nucleotide sequence ID" value="NZ_CP157743.1"/>
</dbReference>
<dbReference type="Pfam" id="PF00078">
    <property type="entry name" value="RVT_1"/>
    <property type="match status" value="1"/>
</dbReference>
<dbReference type="PROSITE" id="PS50878">
    <property type="entry name" value="RT_POL"/>
    <property type="match status" value="1"/>
</dbReference>
<organism evidence="3 4">
    <name type="scientific">Methylomarinum roseum</name>
    <dbReference type="NCBI Taxonomy" id="3067653"/>
    <lineage>
        <taxon>Bacteria</taxon>
        <taxon>Pseudomonadati</taxon>
        <taxon>Pseudomonadota</taxon>
        <taxon>Gammaproteobacteria</taxon>
        <taxon>Methylococcales</taxon>
        <taxon>Methylococcaceae</taxon>
        <taxon>Methylomarinum</taxon>
    </lineage>
</organism>
<dbReference type="GO" id="GO:0003964">
    <property type="term" value="F:RNA-directed DNA polymerase activity"/>
    <property type="evidence" value="ECO:0007669"/>
    <property type="project" value="UniProtKB-KW"/>
</dbReference>
<protein>
    <submittedName>
        <fullName evidence="3">Reverse transcriptase domain-containing protein</fullName>
    </submittedName>
</protein>
<dbReference type="SUPFAM" id="SSF56672">
    <property type="entry name" value="DNA/RNA polymerases"/>
    <property type="match status" value="1"/>
</dbReference>
<dbReference type="EMBL" id="CP157743">
    <property type="protein sequence ID" value="XBS21967.1"/>
    <property type="molecule type" value="Genomic_DNA"/>
</dbReference>
<keyword evidence="3" id="KW-0548">Nucleotidyltransferase</keyword>
<gene>
    <name evidence="3" type="ORF">Q9L42_007530</name>
</gene>
<evidence type="ECO:0000256" key="1">
    <source>
        <dbReference type="ARBA" id="ARBA00034120"/>
    </source>
</evidence>
<dbReference type="CDD" id="cd01651">
    <property type="entry name" value="RT_G2_intron"/>
    <property type="match status" value="1"/>
</dbReference>
<comment type="similarity">
    <text evidence="1">Belongs to the bacterial reverse transcriptase family.</text>
</comment>
<reference evidence="3 4" key="1">
    <citation type="journal article" date="2024" name="Microbiology">
        <title>Methylomarinum rosea sp. nov., a novel halophilic methanotrophic bacterium from the hypersaline Lake Elton.</title>
        <authorList>
            <person name="Suleimanov R.Z."/>
            <person name="Oshkin I.Y."/>
            <person name="Danilova O.V."/>
            <person name="Suzina N.E."/>
            <person name="Dedysh S.N."/>
        </authorList>
    </citation>
    <scope>NUCLEOTIDE SEQUENCE [LARGE SCALE GENOMIC DNA]</scope>
    <source>
        <strain evidence="3 4">Ch1-1</strain>
    </source>
</reference>
<sequence length="116" mass="13003">MRNAPCFRDSSHGFRPGRGCKDALRAVDEWLKAGYTWVVDADIKGYFDHISHDLLMSKIGEPLADRRLLSLLEAYLKQDIMTECESWTATQGTPQGAVLSPLLAALTIQYLSGFRQ</sequence>
<dbReference type="InterPro" id="IPR051083">
    <property type="entry name" value="GrpII_Intron_Splice-Mob/Def"/>
</dbReference>
<dbReference type="PANTHER" id="PTHR34047">
    <property type="entry name" value="NUCLEAR INTRON MATURASE 1, MITOCHONDRIAL-RELATED"/>
    <property type="match status" value="1"/>
</dbReference>
<dbReference type="InterPro" id="IPR043502">
    <property type="entry name" value="DNA/RNA_pol_sf"/>
</dbReference>
<name>A0AAU7NY94_9GAMM</name>
<proteinExistence type="inferred from homology"/>
<keyword evidence="3" id="KW-0808">Transferase</keyword>